<reference evidence="2 3" key="1">
    <citation type="submission" date="2016-07" db="EMBL/GenBank/DDBJ databases">
        <title>Pervasive Adenine N6-methylation of Active Genes in Fungi.</title>
        <authorList>
            <consortium name="DOE Joint Genome Institute"/>
            <person name="Mondo S.J."/>
            <person name="Dannebaum R.O."/>
            <person name="Kuo R.C."/>
            <person name="Labutti K."/>
            <person name="Haridas S."/>
            <person name="Kuo A."/>
            <person name="Salamov A."/>
            <person name="Ahrendt S.R."/>
            <person name="Lipzen A."/>
            <person name="Sullivan W."/>
            <person name="Andreopoulos W.B."/>
            <person name="Clum A."/>
            <person name="Lindquist E."/>
            <person name="Daum C."/>
            <person name="Ramamoorthy G.K."/>
            <person name="Gryganskyi A."/>
            <person name="Culley D."/>
            <person name="Magnuson J.K."/>
            <person name="James T.Y."/>
            <person name="O'Malley M.A."/>
            <person name="Stajich J.E."/>
            <person name="Spatafora J.W."/>
            <person name="Visel A."/>
            <person name="Grigoriev I.V."/>
        </authorList>
    </citation>
    <scope>NUCLEOTIDE SEQUENCE [LARGE SCALE GENOMIC DNA]</scope>
    <source>
        <strain evidence="2 3">68-887.2</strain>
    </source>
</reference>
<dbReference type="AlphaFoldDB" id="A0A1Y2B0F5"/>
<dbReference type="STRING" id="71784.A0A1Y2B0F5"/>
<dbReference type="InterPro" id="IPR013785">
    <property type="entry name" value="Aldolase_TIM"/>
</dbReference>
<comment type="caution">
    <text evidence="2">The sequence shown here is derived from an EMBL/GenBank/DDBJ whole genome shotgun (WGS) entry which is preliminary data.</text>
</comment>
<dbReference type="SUPFAM" id="SSF51569">
    <property type="entry name" value="Aldolase"/>
    <property type="match status" value="1"/>
</dbReference>
<dbReference type="PANTHER" id="PTHR10683:SF39">
    <property type="entry name" value="TRANSALDOLASE"/>
    <property type="match status" value="1"/>
</dbReference>
<dbReference type="InterPro" id="IPR001585">
    <property type="entry name" value="TAL/FSA"/>
</dbReference>
<dbReference type="InParanoid" id="A0A1Y2B0F5"/>
<organism evidence="2 3">
    <name type="scientific">Naematelia encephala</name>
    <dbReference type="NCBI Taxonomy" id="71784"/>
    <lineage>
        <taxon>Eukaryota</taxon>
        <taxon>Fungi</taxon>
        <taxon>Dikarya</taxon>
        <taxon>Basidiomycota</taxon>
        <taxon>Agaricomycotina</taxon>
        <taxon>Tremellomycetes</taxon>
        <taxon>Tremellales</taxon>
        <taxon>Naemateliaceae</taxon>
        <taxon>Naematelia</taxon>
    </lineage>
</organism>
<proteinExistence type="predicted"/>
<dbReference type="Proteomes" id="UP000193986">
    <property type="component" value="Unassembled WGS sequence"/>
</dbReference>
<gene>
    <name evidence="2" type="ORF">BCR39DRAFT_496428</name>
</gene>
<keyword evidence="1" id="KW-0704">Schiff base</keyword>
<name>A0A1Y2B0F5_9TREE</name>
<evidence type="ECO:0000256" key="1">
    <source>
        <dbReference type="ARBA" id="ARBA00023270"/>
    </source>
</evidence>
<accession>A0A1Y2B0F5</accession>
<dbReference type="GO" id="GO:0004801">
    <property type="term" value="F:transaldolase activity"/>
    <property type="evidence" value="ECO:0007669"/>
    <property type="project" value="TreeGrafter"/>
</dbReference>
<dbReference type="GO" id="GO:0009052">
    <property type="term" value="P:pentose-phosphate shunt, non-oxidative branch"/>
    <property type="evidence" value="ECO:0007669"/>
    <property type="project" value="TreeGrafter"/>
</dbReference>
<dbReference type="Pfam" id="PF00923">
    <property type="entry name" value="TAL_FSA"/>
    <property type="match status" value="1"/>
</dbReference>
<dbReference type="PANTHER" id="PTHR10683">
    <property type="entry name" value="TRANSALDOLASE"/>
    <property type="match status" value="1"/>
</dbReference>
<dbReference type="Gene3D" id="3.20.20.70">
    <property type="entry name" value="Aldolase class I"/>
    <property type="match status" value="1"/>
</dbReference>
<evidence type="ECO:0000313" key="2">
    <source>
        <dbReference type="EMBL" id="ORY28301.1"/>
    </source>
</evidence>
<sequence>MISKPAPTLLEQLENAGVGVDVDDGDPKIVASVLPYLKPHDVTSNQLIIQAQIINPANKELIEETIRSMPGASWEDIYTVLTAKFHKKLIHMISGRVLAQVFPTNAYDKEAIIAHARKYRDAYNAEGISNDRFCIKIPTTTAGVQAAAVLYKEGIRSLGTALFSLPQAIAAAQANMLSISPYYNETRAHVEPELWPDVEDPATQHPMSARMIHIRDTYAKFKAEGKHVPLNKAASCITARECMAMIELGADQVTILSNQLDDMISTTRLPAYVKGAEWQSRLRPQVDQPTFKWADWVAPEPTVSKTRMAQLAKTDPLSKVMNADYVMADPNIDYLADGVLDKYNQEDEVTRLRLKDAMDLFTGGQNESEAEIKRLQKIYV</sequence>
<evidence type="ECO:0000313" key="3">
    <source>
        <dbReference type="Proteomes" id="UP000193986"/>
    </source>
</evidence>
<dbReference type="GO" id="GO:0005975">
    <property type="term" value="P:carbohydrate metabolic process"/>
    <property type="evidence" value="ECO:0007669"/>
    <property type="project" value="InterPro"/>
</dbReference>
<dbReference type="EMBL" id="MCFC01000032">
    <property type="protein sequence ID" value="ORY28301.1"/>
    <property type="molecule type" value="Genomic_DNA"/>
</dbReference>
<protein>
    <submittedName>
        <fullName evidence="2">Putative transaldolase</fullName>
    </submittedName>
</protein>
<dbReference type="OrthoDB" id="1711136at2759"/>
<keyword evidence="3" id="KW-1185">Reference proteome</keyword>